<organism evidence="2 3">
    <name type="scientific">Geothermobacter ehrlichii</name>
    <dbReference type="NCBI Taxonomy" id="213224"/>
    <lineage>
        <taxon>Bacteria</taxon>
        <taxon>Pseudomonadati</taxon>
        <taxon>Thermodesulfobacteriota</taxon>
        <taxon>Desulfuromonadia</taxon>
        <taxon>Desulfuromonadales</taxon>
        <taxon>Geothermobacteraceae</taxon>
        <taxon>Geothermobacter</taxon>
    </lineage>
</organism>
<sequence>MNKTPIIDTTRELREFARFLGEQPVIAVDLEADSMHHYTEKVCLLQFTAAGRTALVDPLALPDLEPLRAPLEDSAIRKLFHAADYDLRCLRRDFDLQVRGLFDSMLAAQFCGEEKIGLADLLGKYFGLEIDKKYQRADWTVRPLPEEMVAYAAGDTAFLDWLAGLLEERLRQLDRLFWLEEECRLLQEVAFENGDGPLFMRFKGAGRLGRRQLAILEALLRWRDKRARRRDVPPFRIIGNKSLLSVATAAPRTLRAMAGLEGLSPKLIDRYGRELLRCVEEGLSLPVERLPSFPRRGRQERDPRVEERLARLKAWRTAKAADLGLDPGVLINNSLLEAVARLNPRRETELQAIEGMRDWQRQVLGAELLACL</sequence>
<dbReference type="GO" id="GO:0008408">
    <property type="term" value="F:3'-5' exonuclease activity"/>
    <property type="evidence" value="ECO:0007669"/>
    <property type="project" value="InterPro"/>
</dbReference>
<dbReference type="PANTHER" id="PTHR47649:SF1">
    <property type="entry name" value="RIBONUCLEASE D"/>
    <property type="match status" value="1"/>
</dbReference>
<reference evidence="2 3" key="1">
    <citation type="submission" date="2019-07" db="EMBL/GenBank/DDBJ databases">
        <title>Genomic Encyclopedia of Type Strains, Phase IV (KMG-IV): sequencing the most valuable type-strain genomes for metagenomic binning, comparative biology and taxonomic classification.</title>
        <authorList>
            <person name="Goeker M."/>
        </authorList>
    </citation>
    <scope>NUCLEOTIDE SEQUENCE [LARGE SCALE GENOMIC DNA]</scope>
    <source>
        <strain evidence="2 3">SS015</strain>
    </source>
</reference>
<dbReference type="Proteomes" id="UP000324159">
    <property type="component" value="Unassembled WGS sequence"/>
</dbReference>
<dbReference type="Gene3D" id="1.10.150.80">
    <property type="entry name" value="HRDC domain"/>
    <property type="match status" value="2"/>
</dbReference>
<protein>
    <submittedName>
        <fullName evidence="2">Ribonuclease D</fullName>
    </submittedName>
</protein>
<comment type="caution">
    <text evidence="2">The sequence shown here is derived from an EMBL/GenBank/DDBJ whole genome shotgun (WGS) entry which is preliminary data.</text>
</comment>
<dbReference type="InterPro" id="IPR002121">
    <property type="entry name" value="HRDC_dom"/>
</dbReference>
<proteinExistence type="predicted"/>
<gene>
    <name evidence="2" type="ORF">EDC39_11912</name>
</gene>
<dbReference type="GO" id="GO:0003676">
    <property type="term" value="F:nucleic acid binding"/>
    <property type="evidence" value="ECO:0007669"/>
    <property type="project" value="InterPro"/>
</dbReference>
<dbReference type="RefSeq" id="WP_148897124.1">
    <property type="nucleotide sequence ID" value="NZ_VNIB01000019.1"/>
</dbReference>
<dbReference type="InterPro" id="IPR036397">
    <property type="entry name" value="RNaseH_sf"/>
</dbReference>
<dbReference type="CDD" id="cd06142">
    <property type="entry name" value="RNaseD_exo"/>
    <property type="match status" value="1"/>
</dbReference>
<dbReference type="Gene3D" id="3.30.420.10">
    <property type="entry name" value="Ribonuclease H-like superfamily/Ribonuclease H"/>
    <property type="match status" value="1"/>
</dbReference>
<dbReference type="PROSITE" id="PS50967">
    <property type="entry name" value="HRDC"/>
    <property type="match status" value="2"/>
</dbReference>
<dbReference type="SMART" id="SM00474">
    <property type="entry name" value="35EXOc"/>
    <property type="match status" value="1"/>
</dbReference>
<accession>A0A5D3WEE7</accession>
<evidence type="ECO:0000259" key="1">
    <source>
        <dbReference type="PROSITE" id="PS50967"/>
    </source>
</evidence>
<dbReference type="GO" id="GO:0006139">
    <property type="term" value="P:nucleobase-containing compound metabolic process"/>
    <property type="evidence" value="ECO:0007669"/>
    <property type="project" value="InterPro"/>
</dbReference>
<dbReference type="SMART" id="SM00341">
    <property type="entry name" value="HRDC"/>
    <property type="match status" value="2"/>
</dbReference>
<dbReference type="AlphaFoldDB" id="A0A5D3WEE7"/>
<name>A0A5D3WEE7_9BACT</name>
<dbReference type="OrthoDB" id="144122at2"/>
<dbReference type="GO" id="GO:0000166">
    <property type="term" value="F:nucleotide binding"/>
    <property type="evidence" value="ECO:0007669"/>
    <property type="project" value="InterPro"/>
</dbReference>
<dbReference type="SUPFAM" id="SSF53098">
    <property type="entry name" value="Ribonuclease H-like"/>
    <property type="match status" value="1"/>
</dbReference>
<feature type="domain" description="HRDC" evidence="1">
    <location>
        <begin position="209"/>
        <end position="289"/>
    </location>
</feature>
<dbReference type="SUPFAM" id="SSF47819">
    <property type="entry name" value="HRDC-like"/>
    <property type="match status" value="2"/>
</dbReference>
<dbReference type="InterPro" id="IPR051086">
    <property type="entry name" value="RNase_D-like"/>
</dbReference>
<dbReference type="InterPro" id="IPR002562">
    <property type="entry name" value="3'-5'_exonuclease_dom"/>
</dbReference>
<dbReference type="InterPro" id="IPR044876">
    <property type="entry name" value="HRDC_dom_sf"/>
</dbReference>
<dbReference type="PANTHER" id="PTHR47649">
    <property type="entry name" value="RIBONUCLEASE D"/>
    <property type="match status" value="1"/>
</dbReference>
<keyword evidence="3" id="KW-1185">Reference proteome</keyword>
<evidence type="ECO:0000313" key="3">
    <source>
        <dbReference type="Proteomes" id="UP000324159"/>
    </source>
</evidence>
<evidence type="ECO:0000313" key="2">
    <source>
        <dbReference type="EMBL" id="TYO95435.1"/>
    </source>
</evidence>
<dbReference type="Pfam" id="PF01612">
    <property type="entry name" value="DNA_pol_A_exo1"/>
    <property type="match status" value="1"/>
</dbReference>
<dbReference type="InterPro" id="IPR010997">
    <property type="entry name" value="HRDC-like_sf"/>
</dbReference>
<dbReference type="Pfam" id="PF00570">
    <property type="entry name" value="HRDC"/>
    <property type="match status" value="2"/>
</dbReference>
<dbReference type="InterPro" id="IPR012337">
    <property type="entry name" value="RNaseH-like_sf"/>
</dbReference>
<feature type="domain" description="HRDC" evidence="1">
    <location>
        <begin position="302"/>
        <end position="372"/>
    </location>
</feature>
<dbReference type="EMBL" id="VNIB01000019">
    <property type="protein sequence ID" value="TYO95435.1"/>
    <property type="molecule type" value="Genomic_DNA"/>
</dbReference>